<evidence type="ECO:0000259" key="14">
    <source>
        <dbReference type="PROSITE" id="PS01360"/>
    </source>
</evidence>
<keyword evidence="8" id="KW-0862">Zinc</keyword>
<keyword evidence="16" id="KW-1185">Reference proteome</keyword>
<evidence type="ECO:0000256" key="12">
    <source>
        <dbReference type="ARBA" id="ARBA00023136"/>
    </source>
</evidence>
<comment type="subcellular location">
    <subcellularLocation>
        <location evidence="1">Mitochondrion outer membrane</location>
        <topology evidence="1">Single-pass membrane protein</topology>
    </subcellularLocation>
</comment>
<evidence type="ECO:0000256" key="10">
    <source>
        <dbReference type="ARBA" id="ARBA00022989"/>
    </source>
</evidence>
<keyword evidence="5" id="KW-0479">Metal-binding</keyword>
<evidence type="ECO:0000256" key="5">
    <source>
        <dbReference type="ARBA" id="ARBA00022723"/>
    </source>
</evidence>
<dbReference type="Gene3D" id="1.20.960.10">
    <property type="entry name" value="Mitochondrial outer membrane translocase complex, subunit Tom20 domain"/>
    <property type="match status" value="1"/>
</dbReference>
<dbReference type="PRINTS" id="PR00351">
    <property type="entry name" value="OM20RECEPTOR"/>
</dbReference>
<dbReference type="PANTHER" id="PTHR12430:SF0">
    <property type="entry name" value="TRANSLOCASE OF OUTER MITOCHONDRIAL MEMBRANE 20"/>
    <property type="match status" value="1"/>
</dbReference>
<keyword evidence="11" id="KW-0496">Mitochondrion</keyword>
<dbReference type="GO" id="GO:0030943">
    <property type="term" value="F:mitochondrion targeting sequence binding"/>
    <property type="evidence" value="ECO:0007669"/>
    <property type="project" value="TreeGrafter"/>
</dbReference>
<dbReference type="SUPFAM" id="SSF82199">
    <property type="entry name" value="SET domain"/>
    <property type="match status" value="1"/>
</dbReference>
<dbReference type="Proteomes" id="UP000605846">
    <property type="component" value="Unassembled WGS sequence"/>
</dbReference>
<keyword evidence="12 13" id="KW-0472">Membrane</keyword>
<keyword evidence="10 13" id="KW-1133">Transmembrane helix</keyword>
<dbReference type="GO" id="GO:0006605">
    <property type="term" value="P:protein targeting"/>
    <property type="evidence" value="ECO:0007669"/>
    <property type="project" value="InterPro"/>
</dbReference>
<gene>
    <name evidence="15" type="ORF">EC973_000576</name>
</gene>
<dbReference type="Pfam" id="PF02064">
    <property type="entry name" value="MAS20"/>
    <property type="match status" value="1"/>
</dbReference>
<dbReference type="Gene3D" id="1.10.220.160">
    <property type="match status" value="1"/>
</dbReference>
<evidence type="ECO:0000256" key="11">
    <source>
        <dbReference type="ARBA" id="ARBA00023128"/>
    </source>
</evidence>
<dbReference type="EMBL" id="JABAYA010000108">
    <property type="protein sequence ID" value="KAF7724917.1"/>
    <property type="molecule type" value="Genomic_DNA"/>
</dbReference>
<comment type="caution">
    <text evidence="15">The sequence shown here is derived from an EMBL/GenBank/DDBJ whole genome shotgun (WGS) entry which is preliminary data.</text>
</comment>
<dbReference type="GO" id="GO:0016031">
    <property type="term" value="P:tRNA import into mitochondrion"/>
    <property type="evidence" value="ECO:0007669"/>
    <property type="project" value="TreeGrafter"/>
</dbReference>
<dbReference type="SUPFAM" id="SSF144232">
    <property type="entry name" value="HIT/MYND zinc finger-like"/>
    <property type="match status" value="1"/>
</dbReference>
<evidence type="ECO:0000313" key="15">
    <source>
        <dbReference type="EMBL" id="KAF7724917.1"/>
    </source>
</evidence>
<dbReference type="GO" id="GO:0008320">
    <property type="term" value="F:protein transmembrane transporter activity"/>
    <property type="evidence" value="ECO:0007669"/>
    <property type="project" value="TreeGrafter"/>
</dbReference>
<evidence type="ECO:0000256" key="1">
    <source>
        <dbReference type="ARBA" id="ARBA00004572"/>
    </source>
</evidence>
<organism evidence="15 16">
    <name type="scientific">Apophysomyces ossiformis</name>
    <dbReference type="NCBI Taxonomy" id="679940"/>
    <lineage>
        <taxon>Eukaryota</taxon>
        <taxon>Fungi</taxon>
        <taxon>Fungi incertae sedis</taxon>
        <taxon>Mucoromycota</taxon>
        <taxon>Mucoromycotina</taxon>
        <taxon>Mucoromycetes</taxon>
        <taxon>Mucorales</taxon>
        <taxon>Mucorineae</taxon>
        <taxon>Mucoraceae</taxon>
        <taxon>Apophysomyces</taxon>
    </lineage>
</organism>
<evidence type="ECO:0000313" key="16">
    <source>
        <dbReference type="Proteomes" id="UP000605846"/>
    </source>
</evidence>
<keyword evidence="9" id="KW-0653">Protein transport</keyword>
<evidence type="ECO:0000256" key="6">
    <source>
        <dbReference type="ARBA" id="ARBA00022771"/>
    </source>
</evidence>
<dbReference type="Gene3D" id="2.170.270.10">
    <property type="entry name" value="SET domain"/>
    <property type="match status" value="1"/>
</dbReference>
<dbReference type="GO" id="GO:0005742">
    <property type="term" value="C:mitochondrial outer membrane translocase complex"/>
    <property type="evidence" value="ECO:0007669"/>
    <property type="project" value="InterPro"/>
</dbReference>
<keyword evidence="3" id="KW-0813">Transport</keyword>
<keyword evidence="4 13" id="KW-0812">Transmembrane</keyword>
<evidence type="ECO:0000256" key="13">
    <source>
        <dbReference type="SAM" id="Phobius"/>
    </source>
</evidence>
<dbReference type="InterPro" id="IPR002893">
    <property type="entry name" value="Znf_MYND"/>
</dbReference>
<dbReference type="PROSITE" id="PS01360">
    <property type="entry name" value="ZF_MYND_1"/>
    <property type="match status" value="1"/>
</dbReference>
<accession>A0A8H7EP48</accession>
<sequence>MALKPQTIALLTAGVAVTAGIGYLLYFDQKRRNDPTFRRKLKRERKKVVKATKMAEEEAKKSTVQLIETVLEAASKEQLPTTPEEKEKYFMAQVGEAFYPQAILPFYMALKVYPAPMELIMIYQKTVPAPVFQIIVQLMALEQEKRQNAFYEQFPPKSSHVKLEKLSATEGSEAHQALVADKDIKEGEVIFTEAPVVSALHPAFEGSFCNFCLAKVNETKVECTECSHVVFCSDVCKEKGNEQYHKYMCAKDKVEDATEKEAISFVEFSRQSNKKYPSMIARFLSTMVAEEVAKSQQGSTEDTYNSWDHVDRFKYLETAPSVESNQEIELLKALLGPKVQGISEFLTNEIYLMLKGKLIYNAYAIKPSEDVSAVETTELIRETKDNDKPSIGAGLYKISTYIGQSEDEYNVKCTFRDNHEMAVIATKDIKEGQELKALYTMPVPKQ</sequence>
<keyword evidence="7" id="KW-1000">Mitochondrion outer membrane</keyword>
<proteinExistence type="inferred from homology"/>
<evidence type="ECO:0000256" key="3">
    <source>
        <dbReference type="ARBA" id="ARBA00022448"/>
    </source>
</evidence>
<name>A0A8H7EP48_9FUNG</name>
<dbReference type="InterPro" id="IPR002056">
    <property type="entry name" value="MAS20"/>
</dbReference>
<evidence type="ECO:0000256" key="8">
    <source>
        <dbReference type="ARBA" id="ARBA00022833"/>
    </source>
</evidence>
<dbReference type="AlphaFoldDB" id="A0A8H7EP48"/>
<dbReference type="GO" id="GO:0006886">
    <property type="term" value="P:intracellular protein transport"/>
    <property type="evidence" value="ECO:0007669"/>
    <property type="project" value="InterPro"/>
</dbReference>
<feature type="domain" description="MYND-type" evidence="14">
    <location>
        <begin position="209"/>
        <end position="249"/>
    </location>
</feature>
<dbReference type="PANTHER" id="PTHR12430">
    <property type="entry name" value="MITOCHONDRIAL IMPORT RECEPTOR SUBUNIT TOM20"/>
    <property type="match status" value="1"/>
</dbReference>
<dbReference type="InterPro" id="IPR046341">
    <property type="entry name" value="SET_dom_sf"/>
</dbReference>
<dbReference type="OrthoDB" id="2154253at2759"/>
<evidence type="ECO:0000256" key="7">
    <source>
        <dbReference type="ARBA" id="ARBA00022787"/>
    </source>
</evidence>
<reference evidence="15" key="1">
    <citation type="submission" date="2020-01" db="EMBL/GenBank/DDBJ databases">
        <title>Genome Sequencing of Three Apophysomyces-Like Fungal Strains Confirms a Novel Fungal Genus in the Mucoromycota with divergent Burkholderia-like Endosymbiotic Bacteria.</title>
        <authorList>
            <person name="Stajich J.E."/>
            <person name="Macias A.M."/>
            <person name="Carter-House D."/>
            <person name="Lovett B."/>
            <person name="Kasson L.R."/>
            <person name="Berry K."/>
            <person name="Grigoriev I."/>
            <person name="Chang Y."/>
            <person name="Spatafora J."/>
            <person name="Kasson M.T."/>
        </authorList>
    </citation>
    <scope>NUCLEOTIDE SEQUENCE</scope>
    <source>
        <strain evidence="15">NRRL A-21654</strain>
    </source>
</reference>
<evidence type="ECO:0000256" key="2">
    <source>
        <dbReference type="ARBA" id="ARBA00005792"/>
    </source>
</evidence>
<dbReference type="GO" id="GO:0008270">
    <property type="term" value="F:zinc ion binding"/>
    <property type="evidence" value="ECO:0007669"/>
    <property type="project" value="UniProtKB-KW"/>
</dbReference>
<dbReference type="SUPFAM" id="SSF47157">
    <property type="entry name" value="Mitochondrial import receptor subunit Tom20"/>
    <property type="match status" value="1"/>
</dbReference>
<dbReference type="GO" id="GO:0030150">
    <property type="term" value="P:protein import into mitochondrial matrix"/>
    <property type="evidence" value="ECO:0007669"/>
    <property type="project" value="TreeGrafter"/>
</dbReference>
<protein>
    <recommendedName>
        <fullName evidence="14">MYND-type domain-containing protein</fullName>
    </recommendedName>
</protein>
<comment type="similarity">
    <text evidence="2">Belongs to the Tom20 family.</text>
</comment>
<evidence type="ECO:0000256" key="4">
    <source>
        <dbReference type="ARBA" id="ARBA00022692"/>
    </source>
</evidence>
<keyword evidence="6" id="KW-0863">Zinc-finger</keyword>
<feature type="transmembrane region" description="Helical" evidence="13">
    <location>
        <begin position="6"/>
        <end position="26"/>
    </location>
</feature>
<dbReference type="InterPro" id="IPR023392">
    <property type="entry name" value="Tom20_dom_sf"/>
</dbReference>
<evidence type="ECO:0000256" key="9">
    <source>
        <dbReference type="ARBA" id="ARBA00022927"/>
    </source>
</evidence>
<dbReference type="Gene3D" id="6.10.140.2220">
    <property type="match status" value="1"/>
</dbReference>